<accession>A0A4Q2M5I8</accession>
<evidence type="ECO:0000313" key="3">
    <source>
        <dbReference type="EMBL" id="NYD68381.1"/>
    </source>
</evidence>
<dbReference type="PROSITE" id="PS50995">
    <property type="entry name" value="HTH_MARR_2"/>
    <property type="match status" value="1"/>
</dbReference>
<evidence type="ECO:0000313" key="6">
    <source>
        <dbReference type="Proteomes" id="UP000581087"/>
    </source>
</evidence>
<dbReference type="Gene3D" id="1.10.10.10">
    <property type="entry name" value="Winged helix-like DNA-binding domain superfamily/Winged helix DNA-binding domain"/>
    <property type="match status" value="1"/>
</dbReference>
<name>A0A4Q2M5I8_9MICO</name>
<dbReference type="Pfam" id="PF12802">
    <property type="entry name" value="MarR_2"/>
    <property type="match status" value="1"/>
</dbReference>
<dbReference type="InterPro" id="IPR036390">
    <property type="entry name" value="WH_DNA-bd_sf"/>
</dbReference>
<evidence type="ECO:0000313" key="5">
    <source>
        <dbReference type="Proteomes" id="UP000292686"/>
    </source>
</evidence>
<dbReference type="EMBL" id="SDPM01000012">
    <property type="protein sequence ID" value="RXZ85131.1"/>
    <property type="molecule type" value="Genomic_DNA"/>
</dbReference>
<dbReference type="InterPro" id="IPR036388">
    <property type="entry name" value="WH-like_DNA-bd_sf"/>
</dbReference>
<dbReference type="GO" id="GO:0006950">
    <property type="term" value="P:response to stress"/>
    <property type="evidence" value="ECO:0007669"/>
    <property type="project" value="TreeGrafter"/>
</dbReference>
<dbReference type="Proteomes" id="UP000581087">
    <property type="component" value="Unassembled WGS sequence"/>
</dbReference>
<gene>
    <name evidence="3" type="ORF">BJ972_002900</name>
    <name evidence="4" type="ORF">ESP50_16500</name>
</gene>
<sequence length="171" mass="18482">MHLTPDADSPLGDRITVTLHALVERIDAFADGMLRAQFGITYSQFFFLAVLSSIERPGHPDVTEMAECLGVSKAAVSKRLTSFVDAGWITLPGDPANARRVVLALTRAARDLVANAAAALDASFTEHFSRVTSVDLGALHDDLKTVIQVLDEQGRDEQSPESPLPTERPQS</sequence>
<dbReference type="InterPro" id="IPR000835">
    <property type="entry name" value="HTH_MarR-typ"/>
</dbReference>
<dbReference type="AlphaFoldDB" id="A0A4Q2M5I8"/>
<dbReference type="EMBL" id="JACCBI010000001">
    <property type="protein sequence ID" value="NYD68381.1"/>
    <property type="molecule type" value="Genomic_DNA"/>
</dbReference>
<keyword evidence="3" id="KW-0238">DNA-binding</keyword>
<dbReference type="PANTHER" id="PTHR33164">
    <property type="entry name" value="TRANSCRIPTIONAL REGULATOR, MARR FAMILY"/>
    <property type="match status" value="1"/>
</dbReference>
<dbReference type="GO" id="GO:0003677">
    <property type="term" value="F:DNA binding"/>
    <property type="evidence" value="ECO:0007669"/>
    <property type="project" value="UniProtKB-KW"/>
</dbReference>
<dbReference type="OrthoDB" id="5143514at2"/>
<dbReference type="RefSeq" id="WP_129176995.1">
    <property type="nucleotide sequence ID" value="NZ_JACCBI010000001.1"/>
</dbReference>
<proteinExistence type="predicted"/>
<protein>
    <submittedName>
        <fullName evidence="3 4">MarR family transcriptional regulator</fullName>
    </submittedName>
</protein>
<keyword evidence="5" id="KW-1185">Reference proteome</keyword>
<dbReference type="InterPro" id="IPR039422">
    <property type="entry name" value="MarR/SlyA-like"/>
</dbReference>
<evidence type="ECO:0000256" key="1">
    <source>
        <dbReference type="SAM" id="MobiDB-lite"/>
    </source>
</evidence>
<feature type="region of interest" description="Disordered" evidence="1">
    <location>
        <begin position="152"/>
        <end position="171"/>
    </location>
</feature>
<reference evidence="3 6" key="2">
    <citation type="submission" date="2020-07" db="EMBL/GenBank/DDBJ databases">
        <title>Sequencing the genomes of 1000 actinobacteria strains.</title>
        <authorList>
            <person name="Klenk H.-P."/>
        </authorList>
    </citation>
    <scope>NUCLEOTIDE SEQUENCE [LARGE SCALE GENOMIC DNA]</scope>
    <source>
        <strain evidence="3 6">DSM 23870</strain>
    </source>
</reference>
<dbReference type="PANTHER" id="PTHR33164:SF43">
    <property type="entry name" value="HTH-TYPE TRANSCRIPTIONAL REPRESSOR YETL"/>
    <property type="match status" value="1"/>
</dbReference>
<comment type="caution">
    <text evidence="4">The sequence shown here is derived from an EMBL/GenBank/DDBJ whole genome shotgun (WGS) entry which is preliminary data.</text>
</comment>
<dbReference type="Proteomes" id="UP000292686">
    <property type="component" value="Unassembled WGS sequence"/>
</dbReference>
<dbReference type="GO" id="GO:0003700">
    <property type="term" value="F:DNA-binding transcription factor activity"/>
    <property type="evidence" value="ECO:0007669"/>
    <property type="project" value="InterPro"/>
</dbReference>
<evidence type="ECO:0000259" key="2">
    <source>
        <dbReference type="PROSITE" id="PS50995"/>
    </source>
</evidence>
<dbReference type="SMART" id="SM00347">
    <property type="entry name" value="HTH_MARR"/>
    <property type="match status" value="1"/>
</dbReference>
<reference evidence="4 5" key="1">
    <citation type="submission" date="2019-01" db="EMBL/GenBank/DDBJ databases">
        <title>Agromyces.</title>
        <authorList>
            <person name="Li J."/>
        </authorList>
    </citation>
    <scope>NUCLEOTIDE SEQUENCE [LARGE SCALE GENOMIC DNA]</scope>
    <source>
        <strain evidence="4 5">DSM 23870</strain>
    </source>
</reference>
<feature type="domain" description="HTH marR-type" evidence="2">
    <location>
        <begin position="12"/>
        <end position="148"/>
    </location>
</feature>
<organism evidence="4 5">
    <name type="scientific">Agromyces atrinae</name>
    <dbReference type="NCBI Taxonomy" id="592376"/>
    <lineage>
        <taxon>Bacteria</taxon>
        <taxon>Bacillati</taxon>
        <taxon>Actinomycetota</taxon>
        <taxon>Actinomycetes</taxon>
        <taxon>Micrococcales</taxon>
        <taxon>Microbacteriaceae</taxon>
        <taxon>Agromyces</taxon>
    </lineage>
</organism>
<evidence type="ECO:0000313" key="4">
    <source>
        <dbReference type="EMBL" id="RXZ85131.1"/>
    </source>
</evidence>
<dbReference type="SUPFAM" id="SSF46785">
    <property type="entry name" value="Winged helix' DNA-binding domain"/>
    <property type="match status" value="1"/>
</dbReference>